<keyword evidence="1" id="KW-0472">Membrane</keyword>
<feature type="transmembrane region" description="Helical" evidence="1">
    <location>
        <begin position="227"/>
        <end position="247"/>
    </location>
</feature>
<dbReference type="AlphaFoldDB" id="A0A9P0G5G4"/>
<evidence type="ECO:0000313" key="3">
    <source>
        <dbReference type="Proteomes" id="UP001152759"/>
    </source>
</evidence>
<feature type="transmembrane region" description="Helical" evidence="1">
    <location>
        <begin position="133"/>
        <end position="152"/>
    </location>
</feature>
<dbReference type="Proteomes" id="UP001152759">
    <property type="component" value="Chromosome 5"/>
</dbReference>
<proteinExistence type="predicted"/>
<name>A0A9P0G5G4_BEMTA</name>
<protein>
    <submittedName>
        <fullName evidence="2">Uncharacterized protein</fullName>
    </submittedName>
</protein>
<evidence type="ECO:0000256" key="1">
    <source>
        <dbReference type="SAM" id="Phobius"/>
    </source>
</evidence>
<keyword evidence="3" id="KW-1185">Reference proteome</keyword>
<dbReference type="GO" id="GO:0030833">
    <property type="term" value="P:regulation of actin filament polymerization"/>
    <property type="evidence" value="ECO:0007669"/>
    <property type="project" value="InterPro"/>
</dbReference>
<accession>A0A9P0G5G4</accession>
<dbReference type="EMBL" id="OU963866">
    <property type="protein sequence ID" value="CAH0773053.1"/>
    <property type="molecule type" value="Genomic_DNA"/>
</dbReference>
<sequence>MAADKLTLTDALSNVNTLDELRLPNEQPCVTAQPCPVIYQANFVTNFEDWNGSVTGVNGCEKLLKEFVQSAAQFSKVMADSHILQESQNSSMFLASQNKIRDTVKENLEKIIGYKELLSDVVNLLSENRKLHFVRALVIRLVFVCFSNLINWKMQRSSWTRILSVNPRMGRHAHAITLIRSAIGQRSTAPPNYVLSAALHAGGSVEQAIQILESYADIVSPRQDSPLACIVAVVIKIIIGGINFSVIDKHSNAWEEDKLGPVGM</sequence>
<dbReference type="GO" id="GO:0031267">
    <property type="term" value="F:small GTPase binding"/>
    <property type="evidence" value="ECO:0007669"/>
    <property type="project" value="InterPro"/>
</dbReference>
<reference evidence="2" key="1">
    <citation type="submission" date="2021-12" db="EMBL/GenBank/DDBJ databases">
        <authorList>
            <person name="King R."/>
        </authorList>
    </citation>
    <scope>NUCLEOTIDE SEQUENCE</scope>
</reference>
<evidence type="ECO:0000313" key="2">
    <source>
        <dbReference type="EMBL" id="CAH0773053.1"/>
    </source>
</evidence>
<keyword evidence="1" id="KW-0812">Transmembrane</keyword>
<organism evidence="2 3">
    <name type="scientific">Bemisia tabaci</name>
    <name type="common">Sweetpotato whitefly</name>
    <name type="synonym">Aleurodes tabaci</name>
    <dbReference type="NCBI Taxonomy" id="7038"/>
    <lineage>
        <taxon>Eukaryota</taxon>
        <taxon>Metazoa</taxon>
        <taxon>Ecdysozoa</taxon>
        <taxon>Arthropoda</taxon>
        <taxon>Hexapoda</taxon>
        <taxon>Insecta</taxon>
        <taxon>Pterygota</taxon>
        <taxon>Neoptera</taxon>
        <taxon>Paraneoptera</taxon>
        <taxon>Hemiptera</taxon>
        <taxon>Sternorrhyncha</taxon>
        <taxon>Aleyrodoidea</taxon>
        <taxon>Aleyrodidae</taxon>
        <taxon>Aleyrodinae</taxon>
        <taxon>Bemisia</taxon>
    </lineage>
</organism>
<gene>
    <name evidence="2" type="ORF">BEMITA_LOCUS9594</name>
</gene>
<keyword evidence="1" id="KW-1133">Transmembrane helix</keyword>
<dbReference type="InterPro" id="IPR008081">
    <property type="entry name" value="Cytoplasmic_FMR1-int"/>
</dbReference>
<dbReference type="PANTHER" id="PTHR12195">
    <property type="entry name" value="CYTOPLASMIC FMR1-INTERACTING PROTEIN-RELATED"/>
    <property type="match status" value="1"/>
</dbReference>